<dbReference type="AlphaFoldDB" id="A0A401FZP7"/>
<reference evidence="2" key="1">
    <citation type="submission" date="2017-11" db="EMBL/GenBank/DDBJ databases">
        <authorList>
            <person name="Watanabe M."/>
            <person name="Kojima H."/>
        </authorList>
    </citation>
    <scope>NUCLEOTIDE SEQUENCE [LARGE SCALE GENOMIC DNA]</scope>
    <source>
        <strain evidence="2">Tokyo 01</strain>
    </source>
</reference>
<gene>
    <name evidence="1" type="ORF">DENIS_3416</name>
</gene>
<dbReference type="RefSeq" id="WP_124329609.1">
    <property type="nucleotide sequence ID" value="NZ_BEXT01000001.1"/>
</dbReference>
<accession>A0A401FZP7</accession>
<sequence length="303" mass="34192">MENRRISRKQVGWGGIRFCIPPDWEPAEIGRRYLLFETQAAPVMEIKWGPVRPPFSFDRHLRRLAGNSPGRKKIVFEKTPLPPAWKKALSGCPATGFQWKAPPASGRGALIFFPDAHHAFLVQFFTRPSPRTDATAASVLASVRADFREETPLWSLFDIRARIPGNLKLVRHRFSVGAFELVFADKKRTLTLCRWSPASVLTEGEDGLLRFAERQLGISAGTLRHGEVNGYSAVTRTRRTEGWRGKIPVFSRGRAPFQEIRVWHVADKNRLLGIRAAGKKPFPPGMLDDICENYRAVDPGGRR</sequence>
<proteinExistence type="predicted"/>
<dbReference type="OrthoDB" id="5445923at2"/>
<keyword evidence="2" id="KW-1185">Reference proteome</keyword>
<evidence type="ECO:0000313" key="1">
    <source>
        <dbReference type="EMBL" id="GBC62444.1"/>
    </source>
</evidence>
<organism evidence="1 2">
    <name type="scientific">Desulfonema ishimotonii</name>
    <dbReference type="NCBI Taxonomy" id="45657"/>
    <lineage>
        <taxon>Bacteria</taxon>
        <taxon>Pseudomonadati</taxon>
        <taxon>Thermodesulfobacteriota</taxon>
        <taxon>Desulfobacteria</taxon>
        <taxon>Desulfobacterales</taxon>
        <taxon>Desulfococcaceae</taxon>
        <taxon>Desulfonema</taxon>
    </lineage>
</organism>
<dbReference type="EMBL" id="BEXT01000001">
    <property type="protein sequence ID" value="GBC62444.1"/>
    <property type="molecule type" value="Genomic_DNA"/>
</dbReference>
<protein>
    <submittedName>
        <fullName evidence="1">Uncharacterized protein</fullName>
    </submittedName>
</protein>
<comment type="caution">
    <text evidence="1">The sequence shown here is derived from an EMBL/GenBank/DDBJ whole genome shotgun (WGS) entry which is preliminary data.</text>
</comment>
<evidence type="ECO:0000313" key="2">
    <source>
        <dbReference type="Proteomes" id="UP000288096"/>
    </source>
</evidence>
<dbReference type="Proteomes" id="UP000288096">
    <property type="component" value="Unassembled WGS sequence"/>
</dbReference>
<name>A0A401FZP7_9BACT</name>
<reference evidence="2" key="2">
    <citation type="submission" date="2019-01" db="EMBL/GenBank/DDBJ databases">
        <title>Genome sequence of Desulfonema ishimotonii strain Tokyo 01.</title>
        <authorList>
            <person name="Fukui M."/>
        </authorList>
    </citation>
    <scope>NUCLEOTIDE SEQUENCE [LARGE SCALE GENOMIC DNA]</scope>
    <source>
        <strain evidence="2">Tokyo 01</strain>
    </source>
</reference>